<dbReference type="RefSeq" id="XP_022086024.1">
    <property type="nucleotide sequence ID" value="XM_022230332.1"/>
</dbReference>
<dbReference type="OrthoDB" id="10125068at2759"/>
<evidence type="ECO:0000256" key="1">
    <source>
        <dbReference type="SAM" id="SignalP"/>
    </source>
</evidence>
<dbReference type="Proteomes" id="UP000694845">
    <property type="component" value="Unplaced"/>
</dbReference>
<feature type="chain" id="PRO_5034365410" evidence="1">
    <location>
        <begin position="19"/>
        <end position="160"/>
    </location>
</feature>
<feature type="signal peptide" evidence="1">
    <location>
        <begin position="1"/>
        <end position="18"/>
    </location>
</feature>
<organism evidence="2 3">
    <name type="scientific">Acanthaster planci</name>
    <name type="common">Crown-of-thorns starfish</name>
    <dbReference type="NCBI Taxonomy" id="133434"/>
    <lineage>
        <taxon>Eukaryota</taxon>
        <taxon>Metazoa</taxon>
        <taxon>Echinodermata</taxon>
        <taxon>Eleutherozoa</taxon>
        <taxon>Asterozoa</taxon>
        <taxon>Asteroidea</taxon>
        <taxon>Valvatacea</taxon>
        <taxon>Valvatida</taxon>
        <taxon>Acanthasteridae</taxon>
        <taxon>Acanthaster</taxon>
    </lineage>
</organism>
<evidence type="ECO:0000313" key="3">
    <source>
        <dbReference type="RefSeq" id="XP_022086024.1"/>
    </source>
</evidence>
<accession>A0A8B7XYQ3</accession>
<sequence length="160" mass="17785">MLSAKVLILLFLTIQAKGFWDDGSQDPTYSHLGLYQKNLTCNDAGTTCQLCYVATARGRRYLHVIQYSVEPYNLAYHSFSGYVGSKSSFVQDDPSQTFRFCVDGPADERATWKVLFCLDNDFSAAMPLPPTCSQPVAFVSLLARFSDEEMAGQQILACIP</sequence>
<dbReference type="GeneID" id="110976767"/>
<name>A0A8B7XYQ3_ACAPL</name>
<evidence type="ECO:0000313" key="2">
    <source>
        <dbReference type="Proteomes" id="UP000694845"/>
    </source>
</evidence>
<dbReference type="OMA" id="YKLEFAN"/>
<proteinExistence type="predicted"/>
<gene>
    <name evidence="3" type="primary">LOC110976767</name>
</gene>
<protein>
    <submittedName>
        <fullName evidence="3">Uncharacterized protein LOC110976767</fullName>
    </submittedName>
</protein>
<keyword evidence="1" id="KW-0732">Signal</keyword>
<dbReference type="KEGG" id="aplc:110976767"/>
<keyword evidence="2" id="KW-1185">Reference proteome</keyword>
<reference evidence="3" key="1">
    <citation type="submission" date="2025-08" db="UniProtKB">
        <authorList>
            <consortium name="RefSeq"/>
        </authorList>
    </citation>
    <scope>IDENTIFICATION</scope>
</reference>
<dbReference type="AlphaFoldDB" id="A0A8B7XYQ3"/>